<evidence type="ECO:0000256" key="6">
    <source>
        <dbReference type="SAM" id="MobiDB-lite"/>
    </source>
</evidence>
<evidence type="ECO:0000256" key="4">
    <source>
        <dbReference type="ARBA" id="ARBA00022643"/>
    </source>
</evidence>
<accession>A0A9P4R1R4</accession>
<keyword evidence="5" id="KW-0560">Oxidoreductase</keyword>
<comment type="similarity">
    <text evidence="2">Belongs to the nitroreductase family.</text>
</comment>
<evidence type="ECO:0000256" key="5">
    <source>
        <dbReference type="ARBA" id="ARBA00023002"/>
    </source>
</evidence>
<dbReference type="InterPro" id="IPR000415">
    <property type="entry name" value="Nitroreductase-like"/>
</dbReference>
<feature type="domain" description="Nitroreductase" evidence="7">
    <location>
        <begin position="48"/>
        <end position="231"/>
    </location>
</feature>
<reference evidence="8" key="1">
    <citation type="journal article" date="2020" name="Stud. Mycol.">
        <title>101 Dothideomycetes genomes: a test case for predicting lifestyles and emergence of pathogens.</title>
        <authorList>
            <person name="Haridas S."/>
            <person name="Albert R."/>
            <person name="Binder M."/>
            <person name="Bloem J."/>
            <person name="Labutti K."/>
            <person name="Salamov A."/>
            <person name="Andreopoulos B."/>
            <person name="Baker S."/>
            <person name="Barry K."/>
            <person name="Bills G."/>
            <person name="Bluhm B."/>
            <person name="Cannon C."/>
            <person name="Castanera R."/>
            <person name="Culley D."/>
            <person name="Daum C."/>
            <person name="Ezra D."/>
            <person name="Gonzalez J."/>
            <person name="Henrissat B."/>
            <person name="Kuo A."/>
            <person name="Liang C."/>
            <person name="Lipzen A."/>
            <person name="Lutzoni F."/>
            <person name="Magnuson J."/>
            <person name="Mondo S."/>
            <person name="Nolan M."/>
            <person name="Ohm R."/>
            <person name="Pangilinan J."/>
            <person name="Park H.-J."/>
            <person name="Ramirez L."/>
            <person name="Alfaro M."/>
            <person name="Sun H."/>
            <person name="Tritt A."/>
            <person name="Yoshinaga Y."/>
            <person name="Zwiers L.-H."/>
            <person name="Turgeon B."/>
            <person name="Goodwin S."/>
            <person name="Spatafora J."/>
            <person name="Crous P."/>
            <person name="Grigoriev I."/>
        </authorList>
    </citation>
    <scope>NUCLEOTIDE SEQUENCE</scope>
    <source>
        <strain evidence="8">CBS 125425</strain>
    </source>
</reference>
<evidence type="ECO:0000256" key="2">
    <source>
        <dbReference type="ARBA" id="ARBA00007118"/>
    </source>
</evidence>
<feature type="region of interest" description="Disordered" evidence="6">
    <location>
        <begin position="1"/>
        <end position="28"/>
    </location>
</feature>
<dbReference type="CDD" id="cd02136">
    <property type="entry name" value="PnbA_NfnB-like"/>
    <property type="match status" value="1"/>
</dbReference>
<dbReference type="InterPro" id="IPR029479">
    <property type="entry name" value="Nitroreductase"/>
</dbReference>
<dbReference type="EMBL" id="ML996142">
    <property type="protein sequence ID" value="KAF2734901.1"/>
    <property type="molecule type" value="Genomic_DNA"/>
</dbReference>
<comment type="caution">
    <text evidence="8">The sequence shown here is derived from an EMBL/GenBank/DDBJ whole genome shotgun (WGS) entry which is preliminary data.</text>
</comment>
<gene>
    <name evidence="8" type="ORF">EJ04DRAFT_492732</name>
</gene>
<dbReference type="OrthoDB" id="41362at2759"/>
<keyword evidence="3" id="KW-0285">Flavoprotein</keyword>
<sequence length="257" mass="27835">MTDQESLPPASNGDTPSPSHHELSHFSPTSPCFSPTHIANSLTKMICQRHSTRSFLPTPVPTPLLESVLTLAQHTPSNSNLQPWRLHIATGAALSRLSAALLAAAQRGDTQAVAPIPDEYRHYRSELGHQLYGPQGYNITRTDKEAARAAQLRNYRFFDAPVGVVVCMDGRLAQIDALSVGMYLQTLCLLLAERGLGTCVAVSTVAYPEVVRAELGIGGDMVLLTGLAVGYEDEGGLVNGLRVKRDAWRDCVTFVEE</sequence>
<keyword evidence="4" id="KW-0288">FMN</keyword>
<dbReference type="PANTHER" id="PTHR43673">
    <property type="entry name" value="NAD(P)H NITROREDUCTASE YDGI-RELATED"/>
    <property type="match status" value="1"/>
</dbReference>
<dbReference type="Proteomes" id="UP000799444">
    <property type="component" value="Unassembled WGS sequence"/>
</dbReference>
<dbReference type="Gene3D" id="3.40.109.10">
    <property type="entry name" value="NADH Oxidase"/>
    <property type="match status" value="1"/>
</dbReference>
<evidence type="ECO:0000313" key="8">
    <source>
        <dbReference type="EMBL" id="KAF2734901.1"/>
    </source>
</evidence>
<evidence type="ECO:0000313" key="9">
    <source>
        <dbReference type="Proteomes" id="UP000799444"/>
    </source>
</evidence>
<proteinExistence type="inferred from homology"/>
<protein>
    <submittedName>
        <fullName evidence="8">Nitroreductase</fullName>
    </submittedName>
</protein>
<evidence type="ECO:0000259" key="7">
    <source>
        <dbReference type="Pfam" id="PF00881"/>
    </source>
</evidence>
<evidence type="ECO:0000256" key="1">
    <source>
        <dbReference type="ARBA" id="ARBA00001917"/>
    </source>
</evidence>
<name>A0A9P4R1R4_9PLEO</name>
<dbReference type="GO" id="GO:0016491">
    <property type="term" value="F:oxidoreductase activity"/>
    <property type="evidence" value="ECO:0007669"/>
    <property type="project" value="UniProtKB-KW"/>
</dbReference>
<dbReference type="Pfam" id="PF00881">
    <property type="entry name" value="Nitroreductase"/>
    <property type="match status" value="1"/>
</dbReference>
<keyword evidence="9" id="KW-1185">Reference proteome</keyword>
<dbReference type="SUPFAM" id="SSF55469">
    <property type="entry name" value="FMN-dependent nitroreductase-like"/>
    <property type="match status" value="1"/>
</dbReference>
<dbReference type="AlphaFoldDB" id="A0A9P4R1R4"/>
<evidence type="ECO:0000256" key="3">
    <source>
        <dbReference type="ARBA" id="ARBA00022630"/>
    </source>
</evidence>
<dbReference type="PANTHER" id="PTHR43673:SF2">
    <property type="entry name" value="NITROREDUCTASE"/>
    <property type="match status" value="1"/>
</dbReference>
<organism evidence="8 9">
    <name type="scientific">Polyplosphaeria fusca</name>
    <dbReference type="NCBI Taxonomy" id="682080"/>
    <lineage>
        <taxon>Eukaryota</taxon>
        <taxon>Fungi</taxon>
        <taxon>Dikarya</taxon>
        <taxon>Ascomycota</taxon>
        <taxon>Pezizomycotina</taxon>
        <taxon>Dothideomycetes</taxon>
        <taxon>Pleosporomycetidae</taxon>
        <taxon>Pleosporales</taxon>
        <taxon>Tetraplosphaeriaceae</taxon>
        <taxon>Polyplosphaeria</taxon>
    </lineage>
</organism>
<comment type="cofactor">
    <cofactor evidence="1">
        <name>FMN</name>
        <dbReference type="ChEBI" id="CHEBI:58210"/>
    </cofactor>
</comment>